<evidence type="ECO:0000256" key="1">
    <source>
        <dbReference type="SAM" id="SignalP"/>
    </source>
</evidence>
<evidence type="ECO:0000313" key="2">
    <source>
        <dbReference type="EMBL" id="TDQ79441.1"/>
    </source>
</evidence>
<organism evidence="2 3">
    <name type="scientific">Sphingobacterium yanglingense</name>
    <dbReference type="NCBI Taxonomy" id="1437280"/>
    <lineage>
        <taxon>Bacteria</taxon>
        <taxon>Pseudomonadati</taxon>
        <taxon>Bacteroidota</taxon>
        <taxon>Sphingobacteriia</taxon>
        <taxon>Sphingobacteriales</taxon>
        <taxon>Sphingobacteriaceae</taxon>
        <taxon>Sphingobacterium</taxon>
    </lineage>
</organism>
<dbReference type="EMBL" id="SNYV01000011">
    <property type="protein sequence ID" value="TDQ79441.1"/>
    <property type="molecule type" value="Genomic_DNA"/>
</dbReference>
<gene>
    <name evidence="2" type="ORF">CLV99_0878</name>
</gene>
<proteinExistence type="predicted"/>
<feature type="chain" id="PRO_5020787283" description="Outer membrane protein with beta-barrel domain" evidence="1">
    <location>
        <begin position="28"/>
        <end position="258"/>
    </location>
</feature>
<comment type="caution">
    <text evidence="2">The sequence shown here is derived from an EMBL/GenBank/DDBJ whole genome shotgun (WGS) entry which is preliminary data.</text>
</comment>
<keyword evidence="1" id="KW-0732">Signal</keyword>
<evidence type="ECO:0000313" key="3">
    <source>
        <dbReference type="Proteomes" id="UP000295292"/>
    </source>
</evidence>
<dbReference type="AlphaFoldDB" id="A0A4R6WMY1"/>
<protein>
    <recommendedName>
        <fullName evidence="4">Outer membrane protein with beta-barrel domain</fullName>
    </recommendedName>
</protein>
<reference evidence="2 3" key="1">
    <citation type="submission" date="2019-03" db="EMBL/GenBank/DDBJ databases">
        <title>Genomic Encyclopedia of Archaeal and Bacterial Type Strains, Phase II (KMG-II): from individual species to whole genera.</title>
        <authorList>
            <person name="Goeker M."/>
        </authorList>
    </citation>
    <scope>NUCLEOTIDE SEQUENCE [LARGE SCALE GENOMIC DNA]</scope>
    <source>
        <strain evidence="2 3">DSM 28353</strain>
    </source>
</reference>
<keyword evidence="3" id="KW-1185">Reference proteome</keyword>
<evidence type="ECO:0008006" key="4">
    <source>
        <dbReference type="Google" id="ProtNLM"/>
    </source>
</evidence>
<accession>A0A4R6WMY1</accession>
<feature type="signal peptide" evidence="1">
    <location>
        <begin position="1"/>
        <end position="27"/>
    </location>
</feature>
<name>A0A4R6WMY1_9SPHI</name>
<dbReference type="Proteomes" id="UP000295292">
    <property type="component" value="Unassembled WGS sequence"/>
</dbReference>
<sequence length="258" mass="28751">MSYRMKPIHFSKLFFIASSLMFSYANAQSTNPTLSSKARFKLDFTIGPNFDIAPASDTENKDIFGGRPAVSPFLGVRATHLFSKKMGWYAGININYYKEHKPTGYRQSFFESFFDDFGNALFGPISYVKPSAELGVLYRIESANWSIHPGVGIGHDTYLADKSNTRYKTGSDGVKHELTYDRESSLFTAHIGFSANYYVSRRGYLALHARYHQPLQSATAHVIEKTDGVETSRVDFKSNAIGRGVFAGVGFGLVLGKQ</sequence>